<evidence type="ECO:0000313" key="3">
    <source>
        <dbReference type="WBParaSite" id="GPLIN_000211000"/>
    </source>
</evidence>
<evidence type="ECO:0000259" key="1">
    <source>
        <dbReference type="Pfam" id="PF16209"/>
    </source>
</evidence>
<proteinExistence type="predicted"/>
<dbReference type="InterPro" id="IPR032631">
    <property type="entry name" value="P-type_ATPase_N"/>
</dbReference>
<sequence length="192" mass="21619">MAKILNKNLPSAITESNLRKFMRYSRLATTDGDESLDEHTPLMLGSEPNGQLNAADDTFLLPTLSPSALSFNSTAAAAHSSPVSRFLSMFRCCKSVLPRKRLLHSRTIRIGHGPVCTGGHTFPPNVICNRKYNMFTFVPMVLFQQFKFFLNLYFLLMAQTIRLPETNNTIIPNKSINRNPIIRLNGRTQQFG</sequence>
<dbReference type="Proteomes" id="UP000050741">
    <property type="component" value="Unassembled WGS sequence"/>
</dbReference>
<organism evidence="2 3">
    <name type="scientific">Globodera pallida</name>
    <name type="common">Potato cyst nematode worm</name>
    <name type="synonym">Heterodera pallida</name>
    <dbReference type="NCBI Taxonomy" id="36090"/>
    <lineage>
        <taxon>Eukaryota</taxon>
        <taxon>Metazoa</taxon>
        <taxon>Ecdysozoa</taxon>
        <taxon>Nematoda</taxon>
        <taxon>Chromadorea</taxon>
        <taxon>Rhabditida</taxon>
        <taxon>Tylenchina</taxon>
        <taxon>Tylenchomorpha</taxon>
        <taxon>Tylenchoidea</taxon>
        <taxon>Heteroderidae</taxon>
        <taxon>Heteroderinae</taxon>
        <taxon>Globodera</taxon>
    </lineage>
</organism>
<evidence type="ECO:0000313" key="2">
    <source>
        <dbReference type="Proteomes" id="UP000050741"/>
    </source>
</evidence>
<protein>
    <submittedName>
        <fullName evidence="3">PhoLip_ATPase_N domain-containing protein</fullName>
    </submittedName>
</protein>
<dbReference type="Pfam" id="PF16209">
    <property type="entry name" value="PhoLip_ATPase_N"/>
    <property type="match status" value="1"/>
</dbReference>
<reference evidence="3" key="3">
    <citation type="submission" date="2016-06" db="UniProtKB">
        <authorList>
            <consortium name="WormBaseParasite"/>
        </authorList>
    </citation>
    <scope>IDENTIFICATION</scope>
</reference>
<accession>A0A183BNC4</accession>
<dbReference type="WBParaSite" id="GPLIN_000211000">
    <property type="protein sequence ID" value="GPLIN_000211000"/>
    <property type="gene ID" value="GPLIN_000211000"/>
</dbReference>
<dbReference type="AlphaFoldDB" id="A0A183BNC4"/>
<feature type="domain" description="P-type ATPase N-terminal" evidence="1">
    <location>
        <begin position="120"/>
        <end position="165"/>
    </location>
</feature>
<keyword evidence="2" id="KW-1185">Reference proteome</keyword>
<reference evidence="2" key="1">
    <citation type="submission" date="2013-12" db="EMBL/GenBank/DDBJ databases">
        <authorList>
            <person name="Aslett M."/>
        </authorList>
    </citation>
    <scope>NUCLEOTIDE SEQUENCE [LARGE SCALE GENOMIC DNA]</scope>
    <source>
        <strain evidence="2">Lindley</strain>
    </source>
</reference>
<name>A0A183BNC4_GLOPA</name>
<reference evidence="2" key="2">
    <citation type="submission" date="2014-05" db="EMBL/GenBank/DDBJ databases">
        <title>The genome and life-stage specific transcriptomes of Globodera pallida elucidate key aspects of plant parasitism by a cyst nematode.</title>
        <authorList>
            <person name="Cotton J.A."/>
            <person name="Lilley C.J."/>
            <person name="Jones L.M."/>
            <person name="Kikuchi T."/>
            <person name="Reid A.J."/>
            <person name="Thorpe P."/>
            <person name="Tsai I.J."/>
            <person name="Beasley H."/>
            <person name="Blok V."/>
            <person name="Cock P.J.A."/>
            <person name="Van den Akker S.E."/>
            <person name="Holroyd N."/>
            <person name="Hunt M."/>
            <person name="Mantelin S."/>
            <person name="Naghra H."/>
            <person name="Pain A."/>
            <person name="Palomares-Rius J.E."/>
            <person name="Zarowiecki M."/>
            <person name="Berriman M."/>
            <person name="Jones J.T."/>
            <person name="Urwin P.E."/>
        </authorList>
    </citation>
    <scope>NUCLEOTIDE SEQUENCE [LARGE SCALE GENOMIC DNA]</scope>
    <source>
        <strain evidence="2">Lindley</strain>
    </source>
</reference>